<protein>
    <submittedName>
        <fullName evidence="1">Uncharacterized protein</fullName>
    </submittedName>
</protein>
<dbReference type="EMBL" id="JANBUP010000011">
    <property type="protein sequence ID" value="KAJ2813949.1"/>
    <property type="molecule type" value="Genomic_DNA"/>
</dbReference>
<sequence>MEPSFKVQRSAFRVDVCGHRSNVHTDQAPAAEMERQLQQLLRPASGHLRTQAAAAAKVCASAIDAEIRGQPASAEAVQARQRRTRWRVNSAPEAEEMPAPTEASLMFSKGNWAEEAAPGIVRAGMGVVCSSLRSERRISVRLTGDVIDGTMPFEIGAGSSSVLSVAVCVASKVEAPYSSGVVGTMVAAMNRHAQRHPDVRYAWAIIVGPGCIRVCLMEPDALHLSAVQSTTAPTGCHLLGAAMAHAAFSEPWRLGADPTMQWRQDIGRWAIKCPAAGRKSAQTFYAPREPMFITQSFFGRFTRCFAIARTPDDNDFCYILKDSWQLVATHLDDPDLHDEIRMLRDIQEALDKVECKGGVLQHLVCGGTVAVNATRDSTELVLGTELDKYMRWTAIHGAKPTTLTHRLHRRMVSGPIGIPLHKIHNDRDAAATVAGAMSVHDTIMRHAKILHRDISFGNVLAVRQADGTVRGMLIDFDNSVAPNEKRNQKHPGRVGTMPFMSIANLEGIDVARTSLDDWEAALTLLMCWAARPSRRDKLFAELGCLEPDGSAHFRRGAFSSRKSLDHIIDAYLDSACEHTLKLIRDLHEALFAYPGCSGTWRDTLLDSRRGDPIVCRVDFANAIHERCIKVVTEYLAEYLTKSESEPTPTLMALPKLQPPSDGLHRKRKLEEYAETTSLRVKRRNMAHDDAWHVSFSTAYSNNPPPLNGSPGEWRVYFSTAYSDNSPDPAADAQNIIGDAPSPATNTAPPNDSYDEWLVAFTSAYTSDAPDASHGTPTSAPPDNSPDEWHVSFTSAYSSDSPLKRRESSRDEPPDVPSPKRRKRF</sequence>
<proteinExistence type="predicted"/>
<gene>
    <name evidence="1" type="ORF">H4S07_000292</name>
</gene>
<name>A0ACC1LQN9_9FUNG</name>
<reference evidence="1" key="1">
    <citation type="submission" date="2022-07" db="EMBL/GenBank/DDBJ databases">
        <title>Phylogenomic reconstructions and comparative analyses of Kickxellomycotina fungi.</title>
        <authorList>
            <person name="Reynolds N.K."/>
            <person name="Stajich J.E."/>
            <person name="Barry K."/>
            <person name="Grigoriev I.V."/>
            <person name="Crous P."/>
            <person name="Smith M.E."/>
        </authorList>
    </citation>
    <scope>NUCLEOTIDE SEQUENCE</scope>
    <source>
        <strain evidence="1">CBS 102833</strain>
    </source>
</reference>
<keyword evidence="2" id="KW-1185">Reference proteome</keyword>
<accession>A0ACC1LQN9</accession>
<evidence type="ECO:0000313" key="1">
    <source>
        <dbReference type="EMBL" id="KAJ2813949.1"/>
    </source>
</evidence>
<comment type="caution">
    <text evidence="1">The sequence shown here is derived from an EMBL/GenBank/DDBJ whole genome shotgun (WGS) entry which is preliminary data.</text>
</comment>
<dbReference type="Proteomes" id="UP001140096">
    <property type="component" value="Unassembled WGS sequence"/>
</dbReference>
<organism evidence="1 2">
    <name type="scientific">Coemansia furcata</name>
    <dbReference type="NCBI Taxonomy" id="417177"/>
    <lineage>
        <taxon>Eukaryota</taxon>
        <taxon>Fungi</taxon>
        <taxon>Fungi incertae sedis</taxon>
        <taxon>Zoopagomycota</taxon>
        <taxon>Kickxellomycotina</taxon>
        <taxon>Kickxellomycetes</taxon>
        <taxon>Kickxellales</taxon>
        <taxon>Kickxellaceae</taxon>
        <taxon>Coemansia</taxon>
    </lineage>
</organism>
<evidence type="ECO:0000313" key="2">
    <source>
        <dbReference type="Proteomes" id="UP001140096"/>
    </source>
</evidence>